<evidence type="ECO:0000256" key="1">
    <source>
        <dbReference type="SAM" id="Phobius"/>
    </source>
</evidence>
<dbReference type="Proteomes" id="UP001500728">
    <property type="component" value="Unassembled WGS sequence"/>
</dbReference>
<evidence type="ECO:0000313" key="2">
    <source>
        <dbReference type="EMBL" id="GAA3262528.1"/>
    </source>
</evidence>
<dbReference type="EMBL" id="BAAAUW010000012">
    <property type="protein sequence ID" value="GAA3262528.1"/>
    <property type="molecule type" value="Genomic_DNA"/>
</dbReference>
<name>A0ABP6R187_9ACTN</name>
<gene>
    <name evidence="2" type="ORF">GCM10010469_30340</name>
</gene>
<keyword evidence="1" id="KW-1133">Transmembrane helix</keyword>
<sequence>MAAGPYLYSAALALGGYAAARAGEDVTQTGGAHTAILLGFTLLPALLMAAALAVRSRYRLDARFTAPR</sequence>
<feature type="transmembrane region" description="Helical" evidence="1">
    <location>
        <begin position="32"/>
        <end position="54"/>
    </location>
</feature>
<dbReference type="RefSeq" id="WP_428836765.1">
    <property type="nucleotide sequence ID" value="NZ_BAAAUW010000012.1"/>
</dbReference>
<reference evidence="3" key="1">
    <citation type="journal article" date="2019" name="Int. J. Syst. Evol. Microbiol.">
        <title>The Global Catalogue of Microorganisms (GCM) 10K type strain sequencing project: providing services to taxonomists for standard genome sequencing and annotation.</title>
        <authorList>
            <consortium name="The Broad Institute Genomics Platform"/>
            <consortium name="The Broad Institute Genome Sequencing Center for Infectious Disease"/>
            <person name="Wu L."/>
            <person name="Ma J."/>
        </authorList>
    </citation>
    <scope>NUCLEOTIDE SEQUENCE [LARGE SCALE GENOMIC DNA]</scope>
    <source>
        <strain evidence="3">JCM 9381</strain>
    </source>
</reference>
<accession>A0ABP6R187</accession>
<keyword evidence="1" id="KW-0812">Transmembrane</keyword>
<comment type="caution">
    <text evidence="2">The sequence shown here is derived from an EMBL/GenBank/DDBJ whole genome shotgun (WGS) entry which is preliminary data.</text>
</comment>
<keyword evidence="1" id="KW-0472">Membrane</keyword>
<proteinExistence type="predicted"/>
<protein>
    <submittedName>
        <fullName evidence="2">Uncharacterized protein</fullName>
    </submittedName>
</protein>
<organism evidence="2 3">
    <name type="scientific">Streptomyces labedae</name>
    <dbReference type="NCBI Taxonomy" id="285569"/>
    <lineage>
        <taxon>Bacteria</taxon>
        <taxon>Bacillati</taxon>
        <taxon>Actinomycetota</taxon>
        <taxon>Actinomycetes</taxon>
        <taxon>Kitasatosporales</taxon>
        <taxon>Streptomycetaceae</taxon>
        <taxon>Streptomyces</taxon>
    </lineage>
</organism>
<keyword evidence="3" id="KW-1185">Reference proteome</keyword>
<evidence type="ECO:0000313" key="3">
    <source>
        <dbReference type="Proteomes" id="UP001500728"/>
    </source>
</evidence>